<dbReference type="InterPro" id="IPR002092">
    <property type="entry name" value="DNA-dir_Rpol_phage-type"/>
</dbReference>
<dbReference type="Gene3D" id="1.10.1320.10">
    <property type="entry name" value="DNA-directed RNA polymerase, N-terminal domain"/>
    <property type="match status" value="1"/>
</dbReference>
<dbReference type="GO" id="GO:0003899">
    <property type="term" value="F:DNA-directed RNA polymerase activity"/>
    <property type="evidence" value="ECO:0007669"/>
    <property type="project" value="UniProtKB-EC"/>
</dbReference>
<dbReference type="Gene3D" id="1.10.150.20">
    <property type="entry name" value="5' to 3' exonuclease, C-terminal subdomain"/>
    <property type="match status" value="1"/>
</dbReference>
<dbReference type="GO" id="GO:0034245">
    <property type="term" value="C:mitochondrial DNA-directed RNA polymerase complex"/>
    <property type="evidence" value="ECO:0007669"/>
    <property type="project" value="TreeGrafter"/>
</dbReference>
<reference evidence="10" key="1">
    <citation type="submission" date="2021-01" db="EMBL/GenBank/DDBJ databases">
        <authorList>
            <person name="Corre E."/>
            <person name="Pelletier E."/>
            <person name="Niang G."/>
            <person name="Scheremetjew M."/>
            <person name="Finn R."/>
            <person name="Kale V."/>
            <person name="Holt S."/>
            <person name="Cochrane G."/>
            <person name="Meng A."/>
            <person name="Brown T."/>
            <person name="Cohen L."/>
        </authorList>
    </citation>
    <scope>NUCLEOTIDE SEQUENCE</scope>
    <source>
        <strain evidence="10">CCMP3278</strain>
    </source>
</reference>
<evidence type="ECO:0000256" key="4">
    <source>
        <dbReference type="ARBA" id="ARBA00022679"/>
    </source>
</evidence>
<dbReference type="PROSITE" id="PS00900">
    <property type="entry name" value="RNA_POL_PHAGE_1"/>
    <property type="match status" value="1"/>
</dbReference>
<organism evidence="10">
    <name type="scientific">Timspurckia oligopyrenoides</name>
    <dbReference type="NCBI Taxonomy" id="708627"/>
    <lineage>
        <taxon>Eukaryota</taxon>
        <taxon>Rhodophyta</taxon>
        <taxon>Bangiophyceae</taxon>
        <taxon>Porphyridiales</taxon>
        <taxon>Porphyridiaceae</taxon>
        <taxon>Timspurckia</taxon>
    </lineage>
</organism>
<evidence type="ECO:0000256" key="5">
    <source>
        <dbReference type="ARBA" id="ARBA00022695"/>
    </source>
</evidence>
<evidence type="ECO:0000256" key="7">
    <source>
        <dbReference type="ARBA" id="ARBA00048552"/>
    </source>
</evidence>
<dbReference type="Pfam" id="PF14700">
    <property type="entry name" value="RPOL_N"/>
    <property type="match status" value="1"/>
</dbReference>
<dbReference type="InterPro" id="IPR037159">
    <property type="entry name" value="RNA_POL_N_sf"/>
</dbReference>
<keyword evidence="6 8" id="KW-0804">Transcription</keyword>
<dbReference type="PROSITE" id="PS00489">
    <property type="entry name" value="RNA_POL_PHAGE_2"/>
    <property type="match status" value="1"/>
</dbReference>
<dbReference type="EMBL" id="HBFP01007550">
    <property type="protein sequence ID" value="CAD8821026.1"/>
    <property type="molecule type" value="Transcribed_RNA"/>
</dbReference>
<dbReference type="PANTHER" id="PTHR10102">
    <property type="entry name" value="DNA-DIRECTED RNA POLYMERASE, MITOCHONDRIAL"/>
    <property type="match status" value="1"/>
</dbReference>
<keyword evidence="4 8" id="KW-0808">Transferase</keyword>
<dbReference type="SUPFAM" id="SSF56672">
    <property type="entry name" value="DNA/RNA polymerases"/>
    <property type="match status" value="1"/>
</dbReference>
<dbReference type="SMART" id="SM01311">
    <property type="entry name" value="RPOL_N"/>
    <property type="match status" value="1"/>
</dbReference>
<evidence type="ECO:0000256" key="3">
    <source>
        <dbReference type="ARBA" id="ARBA00022478"/>
    </source>
</evidence>
<evidence type="ECO:0000313" key="10">
    <source>
        <dbReference type="EMBL" id="CAD8821026.1"/>
    </source>
</evidence>
<evidence type="ECO:0000256" key="1">
    <source>
        <dbReference type="ARBA" id="ARBA00009493"/>
    </source>
</evidence>
<dbReference type="InterPro" id="IPR029262">
    <property type="entry name" value="RPOL_N"/>
</dbReference>
<dbReference type="Gene3D" id="1.10.287.280">
    <property type="match status" value="1"/>
</dbReference>
<dbReference type="InterPro" id="IPR043502">
    <property type="entry name" value="DNA/RNA_pol_sf"/>
</dbReference>
<gene>
    <name evidence="10" type="ORF">TOLI1172_LOCUS5421</name>
</gene>
<dbReference type="InterPro" id="IPR046950">
    <property type="entry name" value="DNA-dir_Rpol_C_phage-type"/>
</dbReference>
<evidence type="ECO:0000256" key="6">
    <source>
        <dbReference type="ARBA" id="ARBA00023163"/>
    </source>
</evidence>
<comment type="function">
    <text evidence="8">DNA-dependent RNA polymerase catalyzes the transcription of DNA into RNA using the four ribonucleoside triphosphates as substrates.</text>
</comment>
<feature type="domain" description="DNA-directed RNA polymerase N-terminal" evidence="9">
    <location>
        <begin position="172"/>
        <end position="512"/>
    </location>
</feature>
<protein>
    <recommendedName>
        <fullName evidence="2 8">DNA-directed RNA polymerase</fullName>
        <ecNumber evidence="2 8">2.7.7.6</ecNumber>
    </recommendedName>
</protein>
<dbReference type="PANTHER" id="PTHR10102:SF0">
    <property type="entry name" value="DNA-DIRECTED RNA POLYMERASE, MITOCHONDRIAL"/>
    <property type="match status" value="1"/>
</dbReference>
<name>A0A7S1ESE2_9RHOD</name>
<sequence>MNENGGASSSMKVEDKKYDEWLEELDSYMKYAAAFEMNSQKKSVNVDQDLKKSEDDNGVLSGDGFASDVLYNRLDEISAVPVKVERQREGGDRRRYRGGIGSGWNRLDRKSLSRDSRRNVESNLGKKVKVPSSFELELSADHRNHAWNSTSNESLSNLTPFDYSSANSFDISRQLELEMQSMNRAFEGYLKENQSAISRGDFGMISQLKTLLRSWMNPLDLNISRLQQNFTTHSLQQLQRLSVSKSEELKLQKYLTLVDTQILVVLVLQCVLRSLYSHNNYQPPLLHVTEMLGSAVHSEVRRALLLKHESSLKDGWVEMDLKKKISSALMPKNAQKSTGMVNYRPAPNNRLLTAKIAQLSMLAKLECEELTVAQKLKLGAPLMKIFMECTKVKTKGLNGEDEYVGAFHSVRGFKDDALPRKSISGKLHQGMYLVPHPEIVNCLKPERELILKSLVPRYLPMTVAPKPWLGLQDGGYLNIKQQLMRTRHVSQKLALKQADLSQVFRALDALGSQAWKVNQRTLDVAIKMWNDGGAVAQLVARADVQIPDGKGKYELQNRLRSEYEEFVELQAQHEHDVLEQKAKDVRALRYALLRQKNEIFAAEKTNRERHSLRCDTTYKLDGCQMMSKFERIYLPHNLDFRGRAYPLPVDVQHMGSDLTRAMLVFADAKPVTYRGLFWMKIQLANLLGKDKLSFEDRVDYAESVMPQVEMVAKDPFHDKSLEFWAQSEDPFQLLGCCQAFGDAISMGVSRMHEYESHLPIHQDGSCNGLQHYAALGRDLIGGTQVNLTPSEKPMDVYSAIAEKVAKIVHLDAGGEDQKIEYKSRKEMEERAKHVEIAKKLDGKITRKLVKQTVMTSVYGVTQLGARDQIARQIKEMQLLHAEDRKAAASYIAKITLESIGDLFSEADSIKVWFQDVAKNVAEAGHLMEWVTPMGLPVVQPYCKQENTEVRTVLQKFSVKRQQDMNGKLKASMRKQKSAFPPNFVHSLDSCHMMMTATECKKQGLDFAAVHDSFWTSPAHVDQMNVILRENFIALHRRPLLNELVQYIHMKHPGIEIPQIPQLGDLNLDSIRDSNYFFD</sequence>
<dbReference type="AlphaFoldDB" id="A0A7S1ESE2"/>
<evidence type="ECO:0000259" key="9">
    <source>
        <dbReference type="SMART" id="SM01311"/>
    </source>
</evidence>
<proteinExistence type="inferred from homology"/>
<dbReference type="EC" id="2.7.7.6" evidence="2 8"/>
<keyword evidence="5 8" id="KW-0548">Nucleotidyltransferase</keyword>
<keyword evidence="3 8" id="KW-0240">DNA-directed RNA polymerase</keyword>
<evidence type="ECO:0000256" key="2">
    <source>
        <dbReference type="ARBA" id="ARBA00012418"/>
    </source>
</evidence>
<dbReference type="GO" id="GO:0006390">
    <property type="term" value="P:mitochondrial transcription"/>
    <property type="evidence" value="ECO:0007669"/>
    <property type="project" value="TreeGrafter"/>
</dbReference>
<comment type="similarity">
    <text evidence="1 8">Belongs to the phage and mitochondrial RNA polymerase family.</text>
</comment>
<evidence type="ECO:0000256" key="8">
    <source>
        <dbReference type="RuleBase" id="RU003805"/>
    </source>
</evidence>
<dbReference type="GO" id="GO:0003677">
    <property type="term" value="F:DNA binding"/>
    <property type="evidence" value="ECO:0007669"/>
    <property type="project" value="InterPro"/>
</dbReference>
<comment type="catalytic activity">
    <reaction evidence="7 8">
        <text>RNA(n) + a ribonucleoside 5'-triphosphate = RNA(n+1) + diphosphate</text>
        <dbReference type="Rhea" id="RHEA:21248"/>
        <dbReference type="Rhea" id="RHEA-COMP:14527"/>
        <dbReference type="Rhea" id="RHEA-COMP:17342"/>
        <dbReference type="ChEBI" id="CHEBI:33019"/>
        <dbReference type="ChEBI" id="CHEBI:61557"/>
        <dbReference type="ChEBI" id="CHEBI:140395"/>
        <dbReference type="EC" id="2.7.7.6"/>
    </reaction>
</comment>
<dbReference type="Pfam" id="PF00940">
    <property type="entry name" value="RNA_pol"/>
    <property type="match status" value="1"/>
</dbReference>
<accession>A0A7S1ESE2</accession>